<keyword evidence="8 11" id="KW-0648">Protein biosynthesis</keyword>
<evidence type="ECO:0000256" key="7">
    <source>
        <dbReference type="ARBA" id="ARBA00022840"/>
    </source>
</evidence>
<dbReference type="GO" id="GO:0005524">
    <property type="term" value="F:ATP binding"/>
    <property type="evidence" value="ECO:0007669"/>
    <property type="project" value="UniProtKB-UniRule"/>
</dbReference>
<dbReference type="InterPro" id="IPR006195">
    <property type="entry name" value="aa-tRNA-synth_II"/>
</dbReference>
<evidence type="ECO:0000256" key="4">
    <source>
        <dbReference type="ARBA" id="ARBA00022598"/>
    </source>
</evidence>
<dbReference type="Gene3D" id="3.30.930.10">
    <property type="entry name" value="Bira Bifunctional Protein, Domain 2"/>
    <property type="match status" value="1"/>
</dbReference>
<dbReference type="NCBIfam" id="TIGR00499">
    <property type="entry name" value="lysS_bact"/>
    <property type="match status" value="1"/>
</dbReference>
<feature type="binding site" evidence="11">
    <location>
        <position position="409"/>
    </location>
    <ligand>
        <name>Mg(2+)</name>
        <dbReference type="ChEBI" id="CHEBI:18420"/>
        <label>1</label>
    </ligand>
</feature>
<reference evidence="14 15" key="1">
    <citation type="submission" date="2014-02" db="EMBL/GenBank/DDBJ databases">
        <title>Genome sequence of Ureaplasma diversum strain 246.</title>
        <authorList>
            <person name="Sirand-Pugnet P."/>
            <person name="Breton M."/>
            <person name="Dordet-Frisoni E."/>
            <person name="Baranowski E."/>
            <person name="Barre A."/>
            <person name="Couture C."/>
            <person name="Dupuy V."/>
            <person name="Gaurivaud P."/>
            <person name="Jacob D."/>
            <person name="Lemaitre C."/>
            <person name="Manso-Silvan L."/>
            <person name="Nikolski M."/>
            <person name="Nouvel L.-X."/>
            <person name="Poumarat F."/>
            <person name="Tardy F."/>
            <person name="Thebault P."/>
            <person name="Theil S."/>
            <person name="Citti C."/>
            <person name="Thiaucourt F."/>
            <person name="Blanchard A."/>
        </authorList>
    </citation>
    <scope>NUCLEOTIDE SEQUENCE [LARGE SCALE GENOMIC DNA]</scope>
    <source>
        <strain evidence="14 15">NCTC 246</strain>
    </source>
</reference>
<gene>
    <name evidence="11 14" type="primary">lysS</name>
    <name evidence="14" type="ORF">UDIV_6000</name>
</gene>
<feature type="binding site" evidence="11">
    <location>
        <position position="402"/>
    </location>
    <ligand>
        <name>Mg(2+)</name>
        <dbReference type="ChEBI" id="CHEBI:18420"/>
        <label>1</label>
    </ligand>
</feature>
<evidence type="ECO:0000256" key="2">
    <source>
        <dbReference type="ARBA" id="ARBA00011738"/>
    </source>
</evidence>
<dbReference type="PRINTS" id="PR00982">
    <property type="entry name" value="TRNASYNTHLYS"/>
</dbReference>
<dbReference type="eggNOG" id="COG1190">
    <property type="taxonomic scope" value="Bacteria"/>
</dbReference>
<keyword evidence="15" id="KW-1185">Reference proteome</keyword>
<dbReference type="HAMAP" id="MF_00252">
    <property type="entry name" value="Lys_tRNA_synth_class2"/>
    <property type="match status" value="1"/>
</dbReference>
<evidence type="ECO:0000256" key="12">
    <source>
        <dbReference type="RuleBase" id="RU000336"/>
    </source>
</evidence>
<dbReference type="InterPro" id="IPR045864">
    <property type="entry name" value="aa-tRNA-synth_II/BPL/LPL"/>
</dbReference>
<dbReference type="PROSITE" id="PS50862">
    <property type="entry name" value="AA_TRNA_LIGASE_II"/>
    <property type="match status" value="1"/>
</dbReference>
<dbReference type="CDD" id="cd04322">
    <property type="entry name" value="LysRS_N"/>
    <property type="match status" value="1"/>
</dbReference>
<feature type="binding site" evidence="11">
    <location>
        <position position="409"/>
    </location>
    <ligand>
        <name>Mg(2+)</name>
        <dbReference type="ChEBI" id="CHEBI:18420"/>
        <label>2</label>
    </ligand>
</feature>
<proteinExistence type="inferred from homology"/>
<dbReference type="SUPFAM" id="SSF50249">
    <property type="entry name" value="Nucleic acid-binding proteins"/>
    <property type="match status" value="1"/>
</dbReference>
<dbReference type="GO" id="GO:0000287">
    <property type="term" value="F:magnesium ion binding"/>
    <property type="evidence" value="ECO:0007669"/>
    <property type="project" value="UniProtKB-UniRule"/>
</dbReference>
<evidence type="ECO:0000256" key="10">
    <source>
        <dbReference type="ARBA" id="ARBA00048573"/>
    </source>
</evidence>
<evidence type="ECO:0000256" key="8">
    <source>
        <dbReference type="ARBA" id="ARBA00022917"/>
    </source>
</evidence>
<dbReference type="Pfam" id="PF00152">
    <property type="entry name" value="tRNA-synt_2"/>
    <property type="match status" value="1"/>
</dbReference>
<dbReference type="InterPro" id="IPR018149">
    <property type="entry name" value="Lys-tRNA-synth_II_C"/>
</dbReference>
<dbReference type="EMBL" id="JFDP01000073">
    <property type="protein sequence ID" value="KEZ22463.1"/>
    <property type="molecule type" value="Genomic_DNA"/>
</dbReference>
<accession>A0A084EWX1</accession>
<organism evidence="14 15">
    <name type="scientific">Ureaplasma diversum NCTC 246</name>
    <dbReference type="NCBI Taxonomy" id="1188241"/>
    <lineage>
        <taxon>Bacteria</taxon>
        <taxon>Bacillati</taxon>
        <taxon>Mycoplasmatota</taxon>
        <taxon>Mycoplasmoidales</taxon>
        <taxon>Mycoplasmoidaceae</taxon>
        <taxon>Ureaplasma</taxon>
    </lineage>
</organism>
<comment type="catalytic activity">
    <reaction evidence="10 11 12">
        <text>tRNA(Lys) + L-lysine + ATP = L-lysyl-tRNA(Lys) + AMP + diphosphate</text>
        <dbReference type="Rhea" id="RHEA:20792"/>
        <dbReference type="Rhea" id="RHEA-COMP:9696"/>
        <dbReference type="Rhea" id="RHEA-COMP:9697"/>
        <dbReference type="ChEBI" id="CHEBI:30616"/>
        <dbReference type="ChEBI" id="CHEBI:32551"/>
        <dbReference type="ChEBI" id="CHEBI:33019"/>
        <dbReference type="ChEBI" id="CHEBI:78442"/>
        <dbReference type="ChEBI" id="CHEBI:78529"/>
        <dbReference type="ChEBI" id="CHEBI:456215"/>
        <dbReference type="EC" id="6.1.1.6"/>
    </reaction>
</comment>
<dbReference type="CDD" id="cd00775">
    <property type="entry name" value="LysRS_core"/>
    <property type="match status" value="1"/>
</dbReference>
<keyword evidence="6 11" id="KW-0547">Nucleotide-binding</keyword>
<evidence type="ECO:0000313" key="14">
    <source>
        <dbReference type="EMBL" id="KEZ22463.1"/>
    </source>
</evidence>
<dbReference type="InterPro" id="IPR044136">
    <property type="entry name" value="Lys-tRNA-ligase_II_N"/>
</dbReference>
<comment type="caution">
    <text evidence="14">The sequence shown here is derived from an EMBL/GenBank/DDBJ whole genome shotgun (WGS) entry which is preliminary data.</text>
</comment>
<keyword evidence="5 11" id="KW-0479">Metal-binding</keyword>
<keyword evidence="3 11" id="KW-0963">Cytoplasm</keyword>
<dbReference type="InterPro" id="IPR002313">
    <property type="entry name" value="Lys-tRNA-ligase_II"/>
</dbReference>
<comment type="similarity">
    <text evidence="11">Belongs to the class-II aminoacyl-tRNA synthetase family.</text>
</comment>
<dbReference type="InterPro" id="IPR004364">
    <property type="entry name" value="Aa-tRNA-synt_II"/>
</dbReference>
<keyword evidence="9 11" id="KW-0030">Aminoacyl-tRNA synthetase</keyword>
<feature type="domain" description="Aminoacyl-transfer RNA synthetases class-II family profile" evidence="13">
    <location>
        <begin position="172"/>
        <end position="486"/>
    </location>
</feature>
<dbReference type="RefSeq" id="WP_038103305.1">
    <property type="nucleotide sequence ID" value="NZ_JFDP01000073.1"/>
</dbReference>
<comment type="cofactor">
    <cofactor evidence="11 12">
        <name>Mg(2+)</name>
        <dbReference type="ChEBI" id="CHEBI:18420"/>
    </cofactor>
    <text evidence="11 12">Binds 3 Mg(2+) ions per subunit.</text>
</comment>
<evidence type="ECO:0000256" key="3">
    <source>
        <dbReference type="ARBA" id="ARBA00022490"/>
    </source>
</evidence>
<dbReference type="SUPFAM" id="SSF55681">
    <property type="entry name" value="Class II aaRS and biotin synthetases"/>
    <property type="match status" value="1"/>
</dbReference>
<comment type="subunit">
    <text evidence="2 11">Homodimer.</text>
</comment>
<name>A0A084EWX1_9BACT</name>
<dbReference type="PANTHER" id="PTHR42918">
    <property type="entry name" value="LYSYL-TRNA SYNTHETASE"/>
    <property type="match status" value="1"/>
</dbReference>
<keyword evidence="4 11" id="KW-0436">Ligase</keyword>
<comment type="subcellular location">
    <subcellularLocation>
        <location evidence="1 11">Cytoplasm</location>
    </subcellularLocation>
</comment>
<evidence type="ECO:0000256" key="11">
    <source>
        <dbReference type="HAMAP-Rule" id="MF_00252"/>
    </source>
</evidence>
<dbReference type="Pfam" id="PF01336">
    <property type="entry name" value="tRNA_anti-codon"/>
    <property type="match status" value="1"/>
</dbReference>
<evidence type="ECO:0000259" key="13">
    <source>
        <dbReference type="PROSITE" id="PS50862"/>
    </source>
</evidence>
<evidence type="ECO:0000256" key="5">
    <source>
        <dbReference type="ARBA" id="ARBA00022723"/>
    </source>
</evidence>
<dbReference type="AlphaFoldDB" id="A0A084EWX1"/>
<sequence>MDRKFSDQELIRRAKLEKLVEQQHDPFVISQVKRDISLADFYNQFNHYTKQELIELDQKELVFAGRLVGVRQTFGVIADFSTKMQIYVNKKTVDPSLFEVFKSLDLGDIIEIKGIAMKTNSDELTINVTGLRLVAKCLKVLPEKYHGLVDEELKARYRHVDLMVNEEAKQTFILRSKIIREIRNYLDDNGFFEVETPMLQDTLGGAAARPFITHHNALNKEYYLRIATEIALKKCIVGGFEKVYEIGRIFRNEGMDSTHNPEFTSIELYVAYADYLEIMDLTETLIKHVATKLNLTNPTFRGFSVDLTKPFKKAHMVDLIKEYTGVDFFSVKSDQEAISIAKKHNIQLANHQQTYGHVINLFFENFVEEKLIEPTFVYGHPIEVSPLSKKNKDDSRFTDRFELFICQKEIANAYSELNDPIDQHQRFLKQLEEAKLGNDEANELDIEFIEALEYGMPPTGGLGIGIDRLIMLLTSNDSIRNVLLFPHMKDRAK</sequence>
<dbReference type="PANTHER" id="PTHR42918:SF15">
    <property type="entry name" value="LYSINE--TRNA LIGASE, CHLOROPLASTIC_MITOCHONDRIAL"/>
    <property type="match status" value="1"/>
</dbReference>
<dbReference type="NCBIfam" id="NF001756">
    <property type="entry name" value="PRK00484.1"/>
    <property type="match status" value="1"/>
</dbReference>
<dbReference type="GO" id="GO:0005829">
    <property type="term" value="C:cytosol"/>
    <property type="evidence" value="ECO:0007669"/>
    <property type="project" value="TreeGrafter"/>
</dbReference>
<dbReference type="Gene3D" id="2.40.50.140">
    <property type="entry name" value="Nucleic acid-binding proteins"/>
    <property type="match status" value="1"/>
</dbReference>
<dbReference type="GO" id="GO:0006430">
    <property type="term" value="P:lysyl-tRNA aminoacylation"/>
    <property type="evidence" value="ECO:0007669"/>
    <property type="project" value="UniProtKB-UniRule"/>
</dbReference>
<dbReference type="InterPro" id="IPR012340">
    <property type="entry name" value="NA-bd_OB-fold"/>
</dbReference>
<dbReference type="GO" id="GO:0004824">
    <property type="term" value="F:lysine-tRNA ligase activity"/>
    <property type="evidence" value="ECO:0007669"/>
    <property type="project" value="UniProtKB-UniRule"/>
</dbReference>
<evidence type="ECO:0000313" key="15">
    <source>
        <dbReference type="Proteomes" id="UP000028537"/>
    </source>
</evidence>
<evidence type="ECO:0000256" key="9">
    <source>
        <dbReference type="ARBA" id="ARBA00023146"/>
    </source>
</evidence>
<protein>
    <recommendedName>
        <fullName evidence="11">Lysine--tRNA ligase</fullName>
        <ecNumber evidence="11">6.1.1.6</ecNumber>
    </recommendedName>
    <alternativeName>
        <fullName evidence="11">Lysyl-tRNA synthetase</fullName>
        <shortName evidence="11">LysRS</shortName>
    </alternativeName>
</protein>
<dbReference type="OrthoDB" id="9801152at2"/>
<dbReference type="Proteomes" id="UP000028537">
    <property type="component" value="Unassembled WGS sequence"/>
</dbReference>
<keyword evidence="7 11" id="KW-0067">ATP-binding</keyword>
<evidence type="ECO:0000256" key="6">
    <source>
        <dbReference type="ARBA" id="ARBA00022741"/>
    </source>
</evidence>
<evidence type="ECO:0000256" key="1">
    <source>
        <dbReference type="ARBA" id="ARBA00004496"/>
    </source>
</evidence>
<dbReference type="InterPro" id="IPR004365">
    <property type="entry name" value="NA-bd_OB_tRNA"/>
</dbReference>
<keyword evidence="11 12" id="KW-0460">Magnesium</keyword>
<dbReference type="EC" id="6.1.1.6" evidence="11"/>
<dbReference type="GO" id="GO:0000049">
    <property type="term" value="F:tRNA binding"/>
    <property type="evidence" value="ECO:0007669"/>
    <property type="project" value="TreeGrafter"/>
</dbReference>